<dbReference type="InterPro" id="IPR050177">
    <property type="entry name" value="Lipid_A_modif_metabolic_enz"/>
</dbReference>
<evidence type="ECO:0000259" key="1">
    <source>
        <dbReference type="Pfam" id="PF01370"/>
    </source>
</evidence>
<dbReference type="PANTHER" id="PTHR43245">
    <property type="entry name" value="BIFUNCTIONAL POLYMYXIN RESISTANCE PROTEIN ARNA"/>
    <property type="match status" value="1"/>
</dbReference>
<sequence length="333" mass="37354">MMKRVLVTGGTGFLGQKLATRLQDNGHLVTVIGRNEMAGRYLTDRGIAFVQADITDREAIRHACKGQEIVFHAAAFSSPWGKYTDMYATNVEGTIHTIEGCKAHGVERLVHVSTPSIYFDFEDRLDIKESAPLPRRFANPYAQTKYLAELEIEKAFQGGLATITIRPRGLFGPGDNAVLPRLIRANEEKFVPLVNGGKATIDLTYVENVVDALLLCMDSPTRTLGRAFNITNGEPVTMIDVLREVFQRLGMPLRAKQISYREAYAAAWMLELASKTVLGYREPVLTRYSVGVLAKSQTLDISRAKDELGYQPRVSMQEGIELFTKWWRTQHER</sequence>
<evidence type="ECO:0000313" key="3">
    <source>
        <dbReference type="Proteomes" id="UP000198915"/>
    </source>
</evidence>
<dbReference type="Pfam" id="PF01370">
    <property type="entry name" value="Epimerase"/>
    <property type="match status" value="1"/>
</dbReference>
<dbReference type="InterPro" id="IPR001509">
    <property type="entry name" value="Epimerase_deHydtase"/>
</dbReference>
<dbReference type="EMBL" id="FORT01000009">
    <property type="protein sequence ID" value="SFK13146.1"/>
    <property type="molecule type" value="Genomic_DNA"/>
</dbReference>
<evidence type="ECO:0000313" key="2">
    <source>
        <dbReference type="EMBL" id="SFK13146.1"/>
    </source>
</evidence>
<dbReference type="SUPFAM" id="SSF51735">
    <property type="entry name" value="NAD(P)-binding Rossmann-fold domains"/>
    <property type="match status" value="1"/>
</dbReference>
<accession>A0A1I3X2U4</accession>
<dbReference type="STRING" id="1884381.SAMN05518846_1095"/>
<dbReference type="AlphaFoldDB" id="A0A1I3X2U4"/>
<dbReference type="Proteomes" id="UP000198915">
    <property type="component" value="Unassembled WGS sequence"/>
</dbReference>
<feature type="domain" description="NAD-dependent epimerase/dehydratase" evidence="1">
    <location>
        <begin position="5"/>
        <end position="230"/>
    </location>
</feature>
<dbReference type="PANTHER" id="PTHR43245:SF24">
    <property type="entry name" value="DEHYDROGENASE"/>
    <property type="match status" value="1"/>
</dbReference>
<name>A0A1I3X2U4_9BACL</name>
<dbReference type="RefSeq" id="WP_092269774.1">
    <property type="nucleotide sequence ID" value="NZ_FORT01000009.1"/>
</dbReference>
<dbReference type="InterPro" id="IPR036291">
    <property type="entry name" value="NAD(P)-bd_dom_sf"/>
</dbReference>
<keyword evidence="3" id="KW-1185">Reference proteome</keyword>
<gene>
    <name evidence="2" type="ORF">SAMN05518846_1095</name>
</gene>
<dbReference type="Gene3D" id="3.40.50.720">
    <property type="entry name" value="NAD(P)-binding Rossmann-like Domain"/>
    <property type="match status" value="1"/>
</dbReference>
<protein>
    <submittedName>
        <fullName evidence="2">Nucleoside-diphosphate-sugar epimerase</fullName>
    </submittedName>
</protein>
<organism evidence="2 3">
    <name type="scientific">Brevibacillus centrosporus</name>
    <dbReference type="NCBI Taxonomy" id="54910"/>
    <lineage>
        <taxon>Bacteria</taxon>
        <taxon>Bacillati</taxon>
        <taxon>Bacillota</taxon>
        <taxon>Bacilli</taxon>
        <taxon>Bacillales</taxon>
        <taxon>Paenibacillaceae</taxon>
        <taxon>Brevibacillus</taxon>
    </lineage>
</organism>
<reference evidence="3" key="1">
    <citation type="submission" date="2016-10" db="EMBL/GenBank/DDBJ databases">
        <authorList>
            <person name="Varghese N."/>
            <person name="Submissions S."/>
        </authorList>
    </citation>
    <scope>NUCLEOTIDE SEQUENCE [LARGE SCALE GENOMIC DNA]</scope>
    <source>
        <strain evidence="3">OK042</strain>
    </source>
</reference>
<proteinExistence type="predicted"/>